<dbReference type="Pfam" id="PF08028">
    <property type="entry name" value="Acyl-CoA_dh_2"/>
    <property type="match status" value="1"/>
</dbReference>
<dbReference type="Pfam" id="PF02771">
    <property type="entry name" value="Acyl-CoA_dh_N"/>
    <property type="match status" value="1"/>
</dbReference>
<dbReference type="GO" id="GO:0016627">
    <property type="term" value="F:oxidoreductase activity, acting on the CH-CH group of donors"/>
    <property type="evidence" value="ECO:0007669"/>
    <property type="project" value="InterPro"/>
</dbReference>
<dbReference type="InterPro" id="IPR009100">
    <property type="entry name" value="AcylCoA_DH/oxidase_NM_dom_sf"/>
</dbReference>
<reference evidence="4 5" key="1">
    <citation type="submission" date="2016-01" db="EMBL/GenBank/DDBJ databases">
        <title>The new phylogeny of the genus Mycobacterium.</title>
        <authorList>
            <person name="Tarcisio F."/>
            <person name="Conor M."/>
            <person name="Antonella G."/>
            <person name="Elisabetta G."/>
            <person name="Giulia F.S."/>
            <person name="Sara T."/>
            <person name="Anna F."/>
            <person name="Clotilde B."/>
            <person name="Roberto B."/>
            <person name="Veronica D.S."/>
            <person name="Fabio R."/>
            <person name="Monica P."/>
            <person name="Olivier J."/>
            <person name="Enrico T."/>
            <person name="Nicola S."/>
        </authorList>
    </citation>
    <scope>NUCLEOTIDE SEQUENCE [LARGE SCALE GENOMIC DNA]</scope>
    <source>
        <strain evidence="4 5">DSM 45394</strain>
    </source>
</reference>
<dbReference type="Gene3D" id="2.40.110.10">
    <property type="entry name" value="Butyryl-CoA Dehydrogenase, subunit A, domain 2"/>
    <property type="match status" value="1"/>
</dbReference>
<dbReference type="OrthoDB" id="1170793at2"/>
<dbReference type="InterPro" id="IPR013107">
    <property type="entry name" value="Acyl-CoA_DH_C"/>
</dbReference>
<keyword evidence="5" id="KW-1185">Reference proteome</keyword>
<dbReference type="InterPro" id="IPR037069">
    <property type="entry name" value="AcylCoA_DH/ox_N_sf"/>
</dbReference>
<gene>
    <name evidence="4" type="ORF">AWC16_11620</name>
</gene>
<dbReference type="SUPFAM" id="SSF56645">
    <property type="entry name" value="Acyl-CoA dehydrogenase NM domain-like"/>
    <property type="match status" value="1"/>
</dbReference>
<organism evidence="4 5">
    <name type="scientific">Mycolicibacter longobardus</name>
    <dbReference type="NCBI Taxonomy" id="1108812"/>
    <lineage>
        <taxon>Bacteria</taxon>
        <taxon>Bacillati</taxon>
        <taxon>Actinomycetota</taxon>
        <taxon>Actinomycetes</taxon>
        <taxon>Mycobacteriales</taxon>
        <taxon>Mycobacteriaceae</taxon>
        <taxon>Mycolicibacter</taxon>
    </lineage>
</organism>
<keyword evidence="1" id="KW-0560">Oxidoreductase</keyword>
<evidence type="ECO:0000259" key="3">
    <source>
        <dbReference type="Pfam" id="PF08028"/>
    </source>
</evidence>
<dbReference type="InterPro" id="IPR046373">
    <property type="entry name" value="Acyl-CoA_Oxase/DH_mid-dom_sf"/>
</dbReference>
<dbReference type="PIRSF" id="PIRSF016578">
    <property type="entry name" value="HsaA"/>
    <property type="match status" value="1"/>
</dbReference>
<dbReference type="RefSeq" id="WP_085264642.1">
    <property type="nucleotide sequence ID" value="NZ_JACKVG010000017.1"/>
</dbReference>
<dbReference type="STRING" id="1108812.AWC16_11620"/>
<protein>
    <submittedName>
        <fullName evidence="4">Acyl-CoA dehydrogenase</fullName>
    </submittedName>
</protein>
<evidence type="ECO:0000313" key="4">
    <source>
        <dbReference type="EMBL" id="ORW11214.1"/>
    </source>
</evidence>
<proteinExistence type="predicted"/>
<accession>A0A1X1YJH7</accession>
<sequence>MTIEAVRALLPAIAEAAADVDRNGAVDADIIGGLHDAGFFAMLRPTAFGGSQSDPDEYLTASRDIAAACTSTGWLAAMLGVHAWHLALFDEQAQRDVWAADPRALLCESYAPTGRLEQVNGGFRLSGRWSRCAGAQHASWLMAGAVLVGEDGAAQDFTVALVPREDFTIEPSWNGVGLRGIGADEVVVSGALVPRYRTFGVTQQPRATLAPLYRLPQTVLYTHAGTVPVVGAALGLLAARRPDITGPLDAIAVASTGVQLSIRQIRRNLNEFMDCAARDAFPAAELLLRGRRDQVVAFERAVQVVRWFVERSGPDLDGLVDRVWRDVQTAHMHVSNDAERVLSVVGQFAFGLKVDEFIL</sequence>
<evidence type="ECO:0000313" key="5">
    <source>
        <dbReference type="Proteomes" id="UP000193866"/>
    </source>
</evidence>
<feature type="domain" description="Acyl-CoA dehydrogenase/oxidase N-terminal" evidence="2">
    <location>
        <begin position="6"/>
        <end position="98"/>
    </location>
</feature>
<evidence type="ECO:0000259" key="2">
    <source>
        <dbReference type="Pfam" id="PF02771"/>
    </source>
</evidence>
<dbReference type="Gene3D" id="1.10.540.10">
    <property type="entry name" value="Acyl-CoA dehydrogenase/oxidase, N-terminal domain"/>
    <property type="match status" value="1"/>
</dbReference>
<dbReference type="Proteomes" id="UP000193866">
    <property type="component" value="Unassembled WGS sequence"/>
</dbReference>
<dbReference type="EMBL" id="LQPG01000018">
    <property type="protein sequence ID" value="ORW11214.1"/>
    <property type="molecule type" value="Genomic_DNA"/>
</dbReference>
<name>A0A1X1YJH7_9MYCO</name>
<dbReference type="InterPro" id="IPR013786">
    <property type="entry name" value="AcylCoA_DH/ox_N"/>
</dbReference>
<comment type="caution">
    <text evidence="4">The sequence shown here is derived from an EMBL/GenBank/DDBJ whole genome shotgun (WGS) entry which is preliminary data.</text>
</comment>
<dbReference type="AlphaFoldDB" id="A0A1X1YJH7"/>
<feature type="domain" description="Acyl-CoA dehydrogenase C-terminal" evidence="3">
    <location>
        <begin position="262"/>
        <end position="336"/>
    </location>
</feature>
<dbReference type="Gene3D" id="1.20.140.10">
    <property type="entry name" value="Butyryl-CoA Dehydrogenase, subunit A, domain 3"/>
    <property type="match status" value="1"/>
</dbReference>
<dbReference type="GO" id="GO:0050660">
    <property type="term" value="F:flavin adenine dinucleotide binding"/>
    <property type="evidence" value="ECO:0007669"/>
    <property type="project" value="InterPro"/>
</dbReference>
<evidence type="ECO:0000256" key="1">
    <source>
        <dbReference type="ARBA" id="ARBA00023002"/>
    </source>
</evidence>